<dbReference type="AlphaFoldDB" id="J6H4U4"/>
<dbReference type="Proteomes" id="UP000005244">
    <property type="component" value="Unassembled WGS sequence"/>
</dbReference>
<evidence type="ECO:0000313" key="2">
    <source>
        <dbReference type="Proteomes" id="UP000005244"/>
    </source>
</evidence>
<protein>
    <submittedName>
        <fullName evidence="1">Uncharacterized protein</fullName>
    </submittedName>
</protein>
<comment type="caution">
    <text evidence="1">The sequence shown here is derived from an EMBL/GenBank/DDBJ whole genome shotgun (WGS) entry which is preliminary data.</text>
</comment>
<reference evidence="1 2" key="1">
    <citation type="submission" date="2012-07" db="EMBL/GenBank/DDBJ databases">
        <authorList>
            <person name="Durkin A.S."/>
            <person name="McCorrison J."/>
            <person name="Torralba M."/>
            <person name="Gillis M."/>
            <person name="Methe B."/>
            <person name="Sutton G."/>
            <person name="Nelson K.E."/>
        </authorList>
    </citation>
    <scope>NUCLEOTIDE SEQUENCE [LARGE SCALE GENOMIC DNA]</scope>
    <source>
        <strain evidence="1 2">OBRC8</strain>
    </source>
</reference>
<evidence type="ECO:0000313" key="1">
    <source>
        <dbReference type="EMBL" id="EJU20365.1"/>
    </source>
</evidence>
<sequence length="95" mass="11066">MVVAKTYIITREQYKKIKKYDHAQMDSWIRNFAKNLNDDNSESNSKLMKEIEDIHNICILQALENTKGIGEKIRVSFLNNYNAAVIENTKSNENN</sequence>
<keyword evidence="2" id="KW-1185">Reference proteome</keyword>
<proteinExistence type="predicted"/>
<dbReference type="EMBL" id="ALNK01000036">
    <property type="protein sequence ID" value="EJU20365.1"/>
    <property type="molecule type" value="Genomic_DNA"/>
</dbReference>
<gene>
    <name evidence="1" type="ORF">HMPREF1143_0103</name>
</gene>
<name>J6H4U4_9FIRM</name>
<dbReference type="RefSeq" id="WP_009531579.1">
    <property type="nucleotide sequence ID" value="NZ_ALNK01000036.1"/>
</dbReference>
<accession>J6H4U4</accession>
<organism evidence="1 2">
    <name type="scientific">Peptoanaerobacter stomatis</name>
    <dbReference type="NCBI Taxonomy" id="796937"/>
    <lineage>
        <taxon>Bacteria</taxon>
        <taxon>Bacillati</taxon>
        <taxon>Bacillota</taxon>
        <taxon>Clostridia</taxon>
        <taxon>Peptostreptococcales</taxon>
        <taxon>Filifactoraceae</taxon>
        <taxon>Peptoanaerobacter</taxon>
    </lineage>
</organism>